<dbReference type="AlphaFoldDB" id="A0A2T9ZJJ5"/>
<comment type="caution">
    <text evidence="3">The sequence shown here is derived from an EMBL/GenBank/DDBJ whole genome shotgun (WGS) entry which is preliminary data.</text>
</comment>
<dbReference type="Proteomes" id="UP000245609">
    <property type="component" value="Unassembled WGS sequence"/>
</dbReference>
<proteinExistence type="predicted"/>
<dbReference type="EMBL" id="MBFS01000080">
    <property type="protein sequence ID" value="PVV04769.1"/>
    <property type="molecule type" value="Genomic_DNA"/>
</dbReference>
<dbReference type="PANTHER" id="PTHR45735">
    <property type="entry name" value="CLEAVAGE STIMULATION FACTOR SUBUNIT 2"/>
    <property type="match status" value="1"/>
</dbReference>
<dbReference type="PANTHER" id="PTHR45735:SF2">
    <property type="entry name" value="CLEAVAGE STIMULATION FACTOR SUBUNIT 2"/>
    <property type="match status" value="1"/>
</dbReference>
<dbReference type="Gene3D" id="3.30.70.330">
    <property type="match status" value="1"/>
</dbReference>
<dbReference type="Pfam" id="PF00076">
    <property type="entry name" value="RRM_1"/>
    <property type="match status" value="1"/>
</dbReference>
<evidence type="ECO:0000256" key="1">
    <source>
        <dbReference type="PROSITE-ProRule" id="PRU00176"/>
    </source>
</evidence>
<dbReference type="SMART" id="SM00360">
    <property type="entry name" value="RRM"/>
    <property type="match status" value="1"/>
</dbReference>
<gene>
    <name evidence="3" type="ORF">BB560_000719</name>
</gene>
<dbReference type="OrthoDB" id="272703at2759"/>
<evidence type="ECO:0000313" key="4">
    <source>
        <dbReference type="Proteomes" id="UP000245609"/>
    </source>
</evidence>
<evidence type="ECO:0000259" key="2">
    <source>
        <dbReference type="PROSITE" id="PS50102"/>
    </source>
</evidence>
<dbReference type="GO" id="GO:0003729">
    <property type="term" value="F:mRNA binding"/>
    <property type="evidence" value="ECO:0007669"/>
    <property type="project" value="TreeGrafter"/>
</dbReference>
<dbReference type="PROSITE" id="PS50102">
    <property type="entry name" value="RRM"/>
    <property type="match status" value="1"/>
</dbReference>
<sequence>MVQPSNLTEEQIKDILGDVGPVIDFKLIFDKETGKPKGYGFCEYPDIETASSAIRNYKSIFKASRPIYNSYS</sequence>
<dbReference type="SUPFAM" id="SSF54928">
    <property type="entry name" value="RNA-binding domain, RBD"/>
    <property type="match status" value="1"/>
</dbReference>
<protein>
    <recommendedName>
        <fullName evidence="2">RRM domain-containing protein</fullName>
    </recommendedName>
</protein>
<evidence type="ECO:0000313" key="3">
    <source>
        <dbReference type="EMBL" id="PVV04769.1"/>
    </source>
</evidence>
<organism evidence="3 4">
    <name type="scientific">Smittium megazygosporum</name>
    <dbReference type="NCBI Taxonomy" id="133381"/>
    <lineage>
        <taxon>Eukaryota</taxon>
        <taxon>Fungi</taxon>
        <taxon>Fungi incertae sedis</taxon>
        <taxon>Zoopagomycota</taxon>
        <taxon>Kickxellomycotina</taxon>
        <taxon>Harpellomycetes</taxon>
        <taxon>Harpellales</taxon>
        <taxon>Legeriomycetaceae</taxon>
        <taxon>Smittium</taxon>
    </lineage>
</organism>
<reference evidence="3 4" key="1">
    <citation type="journal article" date="2018" name="MBio">
        <title>Comparative Genomics Reveals the Core Gene Toolbox for the Fungus-Insect Symbiosis.</title>
        <authorList>
            <person name="Wang Y."/>
            <person name="Stata M."/>
            <person name="Wang W."/>
            <person name="Stajich J.E."/>
            <person name="White M.M."/>
            <person name="Moncalvo J.M."/>
        </authorList>
    </citation>
    <scope>NUCLEOTIDE SEQUENCE [LARGE SCALE GENOMIC DNA]</scope>
    <source>
        <strain evidence="3 4">SC-DP-2</strain>
    </source>
</reference>
<dbReference type="InterPro" id="IPR000504">
    <property type="entry name" value="RRM_dom"/>
</dbReference>
<dbReference type="STRING" id="133381.A0A2T9ZJJ5"/>
<accession>A0A2T9ZJJ5</accession>
<keyword evidence="4" id="KW-1185">Reference proteome</keyword>
<dbReference type="InterPro" id="IPR035979">
    <property type="entry name" value="RBD_domain_sf"/>
</dbReference>
<feature type="domain" description="RRM" evidence="2">
    <location>
        <begin position="1"/>
        <end position="72"/>
    </location>
</feature>
<name>A0A2T9ZJJ5_9FUNG</name>
<keyword evidence="1" id="KW-0694">RNA-binding</keyword>
<dbReference type="GO" id="GO:0005847">
    <property type="term" value="C:mRNA cleavage and polyadenylation specificity factor complex"/>
    <property type="evidence" value="ECO:0007669"/>
    <property type="project" value="TreeGrafter"/>
</dbReference>
<dbReference type="InterPro" id="IPR012677">
    <property type="entry name" value="Nucleotide-bd_a/b_plait_sf"/>
</dbReference>